<dbReference type="GO" id="GO:0071014">
    <property type="term" value="C:post-mRNA release spliceosomal complex"/>
    <property type="evidence" value="ECO:0007669"/>
    <property type="project" value="TreeGrafter"/>
</dbReference>
<dbReference type="InterPro" id="IPR007590">
    <property type="entry name" value="Saf4/Yju2"/>
</dbReference>
<reference evidence="3 4" key="1">
    <citation type="journal article" date="2017" name="Nature">
        <title>The Apostasia genome and the evolution of orchids.</title>
        <authorList>
            <person name="Zhang G.Q."/>
            <person name="Liu K.W."/>
            <person name="Li Z."/>
            <person name="Lohaus R."/>
            <person name="Hsiao Y.Y."/>
            <person name="Niu S.C."/>
            <person name="Wang J.Y."/>
            <person name="Lin Y.C."/>
            <person name="Xu Q."/>
            <person name="Chen L.J."/>
            <person name="Yoshida K."/>
            <person name="Fujiwara S."/>
            <person name="Wang Z.W."/>
            <person name="Zhang Y.Q."/>
            <person name="Mitsuda N."/>
            <person name="Wang M."/>
            <person name="Liu G.H."/>
            <person name="Pecoraro L."/>
            <person name="Huang H.X."/>
            <person name="Xiao X.J."/>
            <person name="Lin M."/>
            <person name="Wu X.Y."/>
            <person name="Wu W.L."/>
            <person name="Chen Y.Y."/>
            <person name="Chang S.B."/>
            <person name="Sakamoto S."/>
            <person name="Ohme-Takagi M."/>
            <person name="Yagi M."/>
            <person name="Zeng S.J."/>
            <person name="Shen C.Y."/>
            <person name="Yeh C.M."/>
            <person name="Luo Y.B."/>
            <person name="Tsai W.C."/>
            <person name="Van de Peer Y."/>
            <person name="Liu Z.J."/>
        </authorList>
    </citation>
    <scope>NUCLEOTIDE SEQUENCE [LARGE SCALE GENOMIC DNA]</scope>
    <source>
        <strain evidence="4">cv. Shenzhen</strain>
        <tissue evidence="3">Stem</tissue>
    </source>
</reference>
<keyword evidence="2" id="KW-1133">Transmembrane helix</keyword>
<feature type="transmembrane region" description="Helical" evidence="2">
    <location>
        <begin position="12"/>
        <end position="30"/>
    </location>
</feature>
<dbReference type="AlphaFoldDB" id="A0A2I0B3U7"/>
<dbReference type="Proteomes" id="UP000236161">
    <property type="component" value="Unassembled WGS sequence"/>
</dbReference>
<protein>
    <recommendedName>
        <fullName evidence="5">Coiled-coil domain-containing protein 130</fullName>
    </recommendedName>
</protein>
<dbReference type="GO" id="GO:0000398">
    <property type="term" value="P:mRNA splicing, via spliceosome"/>
    <property type="evidence" value="ECO:0007669"/>
    <property type="project" value="InterPro"/>
</dbReference>
<dbReference type="OrthoDB" id="360327at2759"/>
<keyword evidence="2" id="KW-0812">Transmembrane</keyword>
<proteinExistence type="inferred from homology"/>
<accession>A0A2I0B3U7</accession>
<dbReference type="PANTHER" id="PTHR12111:SF2">
    <property type="entry name" value="SPLICING FACTOR YJU2B-RELATED"/>
    <property type="match status" value="1"/>
</dbReference>
<dbReference type="EMBL" id="KZ451917">
    <property type="protein sequence ID" value="PKA62467.1"/>
    <property type="molecule type" value="Genomic_DNA"/>
</dbReference>
<keyword evidence="2" id="KW-0472">Membrane</keyword>
<evidence type="ECO:0008006" key="5">
    <source>
        <dbReference type="Google" id="ProtNLM"/>
    </source>
</evidence>
<name>A0A2I0B3U7_9ASPA</name>
<dbReference type="Pfam" id="PF04502">
    <property type="entry name" value="Saf4_Yju2"/>
    <property type="match status" value="1"/>
</dbReference>
<dbReference type="GO" id="GO:0005684">
    <property type="term" value="C:U2-type spliceosomal complex"/>
    <property type="evidence" value="ECO:0007669"/>
    <property type="project" value="TreeGrafter"/>
</dbReference>
<evidence type="ECO:0000313" key="3">
    <source>
        <dbReference type="EMBL" id="PKA62467.1"/>
    </source>
</evidence>
<sequence length="349" mass="39827">MLFDMRILRFMFWFVVYWLENIVILSSIIWQTSVASLSSLAAARADNFYYPPEWTPKQGSLNKFHGQHALRERARKIDQGILIIRFEMPFHVWCGGCNSMIAKGVRFNAEKKQVGNYYSTKIWSFTMKSACCKHEIVIHTDPKNCEYVIISGAQRKTEEFDIEDAETFALPADEERGKLSDPFYRLEHQEEDLQKKKKAEPWLDCLQKVSDSRHSDDYILNRALRAQLRGQKRKVAEEEQASRKRGLGIRLLPPSEEDAARAAAARFSSKFERNRKEKRAAIKASSIFGHQPSCSAASGSKVLDLQLKLRKISASRASALLAGQVKPSSWLQNHCSSKGNTASFVCTKR</sequence>
<keyword evidence="4" id="KW-1185">Reference proteome</keyword>
<dbReference type="PANTHER" id="PTHR12111">
    <property type="entry name" value="SPLICING FACTOR YJU2"/>
    <property type="match status" value="1"/>
</dbReference>
<comment type="similarity">
    <text evidence="1">Belongs to the CWC16 family.</text>
</comment>
<evidence type="ECO:0000313" key="4">
    <source>
        <dbReference type="Proteomes" id="UP000236161"/>
    </source>
</evidence>
<evidence type="ECO:0000256" key="2">
    <source>
        <dbReference type="SAM" id="Phobius"/>
    </source>
</evidence>
<organism evidence="3 4">
    <name type="scientific">Apostasia shenzhenica</name>
    <dbReference type="NCBI Taxonomy" id="1088818"/>
    <lineage>
        <taxon>Eukaryota</taxon>
        <taxon>Viridiplantae</taxon>
        <taxon>Streptophyta</taxon>
        <taxon>Embryophyta</taxon>
        <taxon>Tracheophyta</taxon>
        <taxon>Spermatophyta</taxon>
        <taxon>Magnoliopsida</taxon>
        <taxon>Liliopsida</taxon>
        <taxon>Asparagales</taxon>
        <taxon>Orchidaceae</taxon>
        <taxon>Apostasioideae</taxon>
        <taxon>Apostasia</taxon>
    </lineage>
</organism>
<gene>
    <name evidence="3" type="ORF">AXF42_Ash009354</name>
</gene>
<dbReference type="STRING" id="1088818.A0A2I0B3U7"/>
<evidence type="ECO:0000256" key="1">
    <source>
        <dbReference type="ARBA" id="ARBA00005595"/>
    </source>
</evidence>